<dbReference type="Gene3D" id="3.90.1150.10">
    <property type="entry name" value="Aspartate Aminotransferase, domain 1"/>
    <property type="match status" value="1"/>
</dbReference>
<dbReference type="Proteomes" id="UP001589748">
    <property type="component" value="Unassembled WGS sequence"/>
</dbReference>
<reference evidence="6 7" key="1">
    <citation type="submission" date="2024-09" db="EMBL/GenBank/DDBJ databases">
        <authorList>
            <person name="Sun Q."/>
            <person name="Mori K."/>
        </authorList>
    </citation>
    <scope>NUCLEOTIDE SEQUENCE [LARGE SCALE GENOMIC DNA]</scope>
    <source>
        <strain evidence="6 7">TISTR 1856</strain>
    </source>
</reference>
<dbReference type="EMBL" id="JBHMDM010000007">
    <property type="protein sequence ID" value="MFB9378194.1"/>
    <property type="molecule type" value="Genomic_DNA"/>
</dbReference>
<dbReference type="InterPro" id="IPR000277">
    <property type="entry name" value="Cys/Met-Metab_PyrdxlP-dep_enz"/>
</dbReference>
<organism evidence="6 7">
    <name type="scientific">Kineococcus gynurae</name>
    <dbReference type="NCBI Taxonomy" id="452979"/>
    <lineage>
        <taxon>Bacteria</taxon>
        <taxon>Bacillati</taxon>
        <taxon>Actinomycetota</taxon>
        <taxon>Actinomycetes</taxon>
        <taxon>Kineosporiales</taxon>
        <taxon>Kineosporiaceae</taxon>
        <taxon>Kineococcus</taxon>
    </lineage>
</organism>
<gene>
    <name evidence="6" type="ORF">ACFFVI_14580</name>
</gene>
<evidence type="ECO:0000313" key="6">
    <source>
        <dbReference type="EMBL" id="MFB9378194.1"/>
    </source>
</evidence>
<evidence type="ECO:0000256" key="3">
    <source>
        <dbReference type="ARBA" id="ARBA00022679"/>
    </source>
</evidence>
<protein>
    <submittedName>
        <fullName evidence="6">O-acetylhomoserine aminocarboxypropyltransferase/cysteine synthase family protein</fullName>
    </submittedName>
</protein>
<keyword evidence="4 5" id="KW-0663">Pyridoxal phosphate</keyword>
<keyword evidence="3" id="KW-0808">Transferase</keyword>
<dbReference type="Pfam" id="PF01053">
    <property type="entry name" value="Cys_Met_Meta_PP"/>
    <property type="match status" value="1"/>
</dbReference>
<evidence type="ECO:0000256" key="4">
    <source>
        <dbReference type="ARBA" id="ARBA00022898"/>
    </source>
</evidence>
<name>A0ABV5LVU8_9ACTN</name>
<dbReference type="RefSeq" id="WP_380137289.1">
    <property type="nucleotide sequence ID" value="NZ_JBHLUI010000008.1"/>
</dbReference>
<dbReference type="PANTHER" id="PTHR43797">
    <property type="entry name" value="HOMOCYSTEINE/CYSTEINE SYNTHASE"/>
    <property type="match status" value="1"/>
</dbReference>
<dbReference type="InterPro" id="IPR015422">
    <property type="entry name" value="PyrdxlP-dep_Trfase_small"/>
</dbReference>
<accession>A0ABV5LVU8</accession>
<dbReference type="InterPro" id="IPR015421">
    <property type="entry name" value="PyrdxlP-dep_Trfase_major"/>
</dbReference>
<dbReference type="InterPro" id="IPR006235">
    <property type="entry name" value="OAc-hSer/O-AcSer_sulfhydrylase"/>
</dbReference>
<evidence type="ECO:0000313" key="7">
    <source>
        <dbReference type="Proteomes" id="UP001589748"/>
    </source>
</evidence>
<dbReference type="SUPFAM" id="SSF53383">
    <property type="entry name" value="PLP-dependent transferases"/>
    <property type="match status" value="1"/>
</dbReference>
<keyword evidence="7" id="KW-1185">Reference proteome</keyword>
<dbReference type="Gene3D" id="3.40.640.10">
    <property type="entry name" value="Type I PLP-dependent aspartate aminotransferase-like (Major domain)"/>
    <property type="match status" value="1"/>
</dbReference>
<sequence length="473" mass="48941">MSVTLPSPTLPSPILPSPALPAFVESVSAAGDLPPVGPPGFSTAQVHAGVLPDPGHGARVAPVHLGAGFVFADFDEAAARFAGETGEDEGYVYTRMGNPTTAALERRVAALEGGAEAVAVGSGQAAISTALLGLLRSGDHLVAADSLYEGSRGLFRENFARFGIEVDLVRDARDPRAWRDAVRPTTRAFFAESIPNPRNDVLDVRLVADAAHAAGVPLVVDNTLATPYLLRPLEHGADVVVHSASKFLSGHGGALGGVVVTAAGALPGTVANLEEQTAVLGGASYAQRYGERAYPGYLRALAARLGPTLAPFNSFLLQQGIETLSLRMARQSASALEIASWLEARAEVDRVDYAGLASSPSHALARRYLPRGAGAVLAVSLRGGRPAARAFLDALQLFSRMTHLGDVRSLALHPASTTHAHRDPVELAADGIGPGVLRLSIGVEDVPDLLADLRLGLAAARAATPVSATGVAR</sequence>
<comment type="caution">
    <text evidence="6">The sequence shown here is derived from an EMBL/GenBank/DDBJ whole genome shotgun (WGS) entry which is preliminary data.</text>
</comment>
<proteinExistence type="inferred from homology"/>
<evidence type="ECO:0000256" key="1">
    <source>
        <dbReference type="ARBA" id="ARBA00001933"/>
    </source>
</evidence>
<dbReference type="PIRSF" id="PIRSF001434">
    <property type="entry name" value="CGS"/>
    <property type="match status" value="1"/>
</dbReference>
<comment type="cofactor">
    <cofactor evidence="1 5">
        <name>pyridoxal 5'-phosphate</name>
        <dbReference type="ChEBI" id="CHEBI:597326"/>
    </cofactor>
</comment>
<dbReference type="CDD" id="cd00614">
    <property type="entry name" value="CGS_like"/>
    <property type="match status" value="1"/>
</dbReference>
<comment type="similarity">
    <text evidence="2 5">Belongs to the trans-sulfuration enzymes family.</text>
</comment>
<dbReference type="InterPro" id="IPR015424">
    <property type="entry name" value="PyrdxlP-dep_Trfase"/>
</dbReference>
<dbReference type="PANTHER" id="PTHR43797:SF2">
    <property type="entry name" value="HOMOCYSTEINE_CYSTEINE SYNTHASE"/>
    <property type="match status" value="1"/>
</dbReference>
<evidence type="ECO:0000256" key="2">
    <source>
        <dbReference type="ARBA" id="ARBA00009077"/>
    </source>
</evidence>
<evidence type="ECO:0000256" key="5">
    <source>
        <dbReference type="RuleBase" id="RU362118"/>
    </source>
</evidence>